<organism evidence="2 3">
    <name type="scientific">Phytophthora rubi</name>
    <dbReference type="NCBI Taxonomy" id="129364"/>
    <lineage>
        <taxon>Eukaryota</taxon>
        <taxon>Sar</taxon>
        <taxon>Stramenopiles</taxon>
        <taxon>Oomycota</taxon>
        <taxon>Peronosporomycetes</taxon>
        <taxon>Peronosporales</taxon>
        <taxon>Peronosporaceae</taxon>
        <taxon>Phytophthora</taxon>
    </lineage>
</organism>
<proteinExistence type="predicted"/>
<keyword evidence="3" id="KW-1185">Reference proteome</keyword>
<feature type="compositionally biased region" description="Basic and acidic residues" evidence="1">
    <location>
        <begin position="1"/>
        <end position="18"/>
    </location>
</feature>
<evidence type="ECO:0000256" key="1">
    <source>
        <dbReference type="SAM" id="MobiDB-lite"/>
    </source>
</evidence>
<name>A0A6A4ELH2_9STRA</name>
<reference evidence="2 3" key="1">
    <citation type="submission" date="2018-08" db="EMBL/GenBank/DDBJ databases">
        <title>Genomic investigation of the strawberry pathogen Phytophthora fragariae indicates pathogenicity is determined by transcriptional variation in three key races.</title>
        <authorList>
            <person name="Adams T.M."/>
            <person name="Armitage A.D."/>
            <person name="Sobczyk M.K."/>
            <person name="Bates H.J."/>
            <person name="Dunwell J.M."/>
            <person name="Nellist C.F."/>
            <person name="Harrison R.J."/>
        </authorList>
    </citation>
    <scope>NUCLEOTIDE SEQUENCE [LARGE SCALE GENOMIC DNA]</scope>
    <source>
        <strain evidence="2 3">SCRP333</strain>
    </source>
</reference>
<feature type="region of interest" description="Disordered" evidence="1">
    <location>
        <begin position="114"/>
        <end position="175"/>
    </location>
</feature>
<evidence type="ECO:0000313" key="2">
    <source>
        <dbReference type="EMBL" id="KAE9325960.1"/>
    </source>
</evidence>
<dbReference type="EMBL" id="QXFT01001189">
    <property type="protein sequence ID" value="KAE9325960.1"/>
    <property type="molecule type" value="Genomic_DNA"/>
</dbReference>
<sequence length="175" mass="18983">MSRGLREHHHENHQRPSQRDQVQFELSPHFHLRNMGTSRRHRRSSSSGRSTGRSSGSRGSSRFNISGANNSFTHLDACAANENTTNEDAASQIKTTNSTNIIPSKHTQLCAQTSTCASWTGSSSSSSSNRRSSSSRNRASNSSANFDATLANEARPPRTPPRAPTTPEPPRPSAG</sequence>
<protein>
    <submittedName>
        <fullName evidence="2">Uncharacterized protein</fullName>
    </submittedName>
</protein>
<dbReference type="AlphaFoldDB" id="A0A6A4ELH2"/>
<feature type="region of interest" description="Disordered" evidence="1">
    <location>
        <begin position="1"/>
        <end position="67"/>
    </location>
</feature>
<evidence type="ECO:0000313" key="3">
    <source>
        <dbReference type="Proteomes" id="UP000434957"/>
    </source>
</evidence>
<comment type="caution">
    <text evidence="2">The sequence shown here is derived from an EMBL/GenBank/DDBJ whole genome shotgun (WGS) entry which is preliminary data.</text>
</comment>
<dbReference type="Proteomes" id="UP000434957">
    <property type="component" value="Unassembled WGS sequence"/>
</dbReference>
<gene>
    <name evidence="2" type="ORF">PR003_g16342</name>
</gene>
<accession>A0A6A4ELH2</accession>
<feature type="compositionally biased region" description="Low complexity" evidence="1">
    <location>
        <begin position="45"/>
        <end position="62"/>
    </location>
</feature>
<feature type="compositionally biased region" description="Pro residues" evidence="1">
    <location>
        <begin position="157"/>
        <end position="175"/>
    </location>
</feature>
<feature type="compositionally biased region" description="Low complexity" evidence="1">
    <location>
        <begin position="122"/>
        <end position="145"/>
    </location>
</feature>